<reference evidence="1 2" key="1">
    <citation type="journal article" date="2019" name="Genome Biol. Evol.">
        <title>Insights into the evolution of the New World diploid cottons (Gossypium, subgenus Houzingenia) based on genome sequencing.</title>
        <authorList>
            <person name="Grover C.E."/>
            <person name="Arick M.A. 2nd"/>
            <person name="Thrash A."/>
            <person name="Conover J.L."/>
            <person name="Sanders W.S."/>
            <person name="Peterson D.G."/>
            <person name="Frelichowski J.E."/>
            <person name="Scheffler J.A."/>
            <person name="Scheffler B.E."/>
            <person name="Wendel J.F."/>
        </authorList>
    </citation>
    <scope>NUCLEOTIDE SEQUENCE [LARGE SCALE GENOMIC DNA]</scope>
    <source>
        <strain evidence="1">0</strain>
        <tissue evidence="1">Leaf</tissue>
    </source>
</reference>
<organism evidence="1 2">
    <name type="scientific">Gossypium harknessii</name>
    <dbReference type="NCBI Taxonomy" id="34285"/>
    <lineage>
        <taxon>Eukaryota</taxon>
        <taxon>Viridiplantae</taxon>
        <taxon>Streptophyta</taxon>
        <taxon>Embryophyta</taxon>
        <taxon>Tracheophyta</taxon>
        <taxon>Spermatophyta</taxon>
        <taxon>Magnoliopsida</taxon>
        <taxon>eudicotyledons</taxon>
        <taxon>Gunneridae</taxon>
        <taxon>Pentapetalae</taxon>
        <taxon>rosids</taxon>
        <taxon>malvids</taxon>
        <taxon>Malvales</taxon>
        <taxon>Malvaceae</taxon>
        <taxon>Malvoideae</taxon>
        <taxon>Gossypium</taxon>
    </lineage>
</organism>
<keyword evidence="2" id="KW-1185">Reference proteome</keyword>
<proteinExistence type="predicted"/>
<name>A0A7J9GE82_9ROSI</name>
<evidence type="ECO:0000313" key="1">
    <source>
        <dbReference type="EMBL" id="MBA0795165.1"/>
    </source>
</evidence>
<dbReference type="AlphaFoldDB" id="A0A7J9GE82"/>
<protein>
    <submittedName>
        <fullName evidence="1">Uncharacterized protein</fullName>
    </submittedName>
</protein>
<comment type="caution">
    <text evidence="1">The sequence shown here is derived from an EMBL/GenBank/DDBJ whole genome shotgun (WGS) entry which is preliminary data.</text>
</comment>
<accession>A0A7J9GE82</accession>
<gene>
    <name evidence="1" type="ORF">Gohar_006064</name>
</gene>
<dbReference type="EMBL" id="JABFAD010000004">
    <property type="protein sequence ID" value="MBA0795165.1"/>
    <property type="molecule type" value="Genomic_DNA"/>
</dbReference>
<sequence length="44" mass="5206">MWSWKTYLKGCKNLFQRLMLSSPLNGDKTLKVKRCLGKDLLMLF</sequence>
<evidence type="ECO:0000313" key="2">
    <source>
        <dbReference type="Proteomes" id="UP000593560"/>
    </source>
</evidence>
<dbReference type="Proteomes" id="UP000593560">
    <property type="component" value="Unassembled WGS sequence"/>
</dbReference>